<keyword evidence="2" id="KW-0812">Transmembrane</keyword>
<sequence length="91" mass="10001">MYISRRSATFRNVSISTVNGGITLVILLIAPLGLAAVIINTLLVTVATYIVASAADRVVLWLEPEQNAELTSSGTGEYRSAKKSHLQRWWR</sequence>
<gene>
    <name evidence="3" type="primary">csx18</name>
    <name evidence="3" type="ORF">PN492_01270</name>
</gene>
<feature type="compositionally biased region" description="Basic residues" evidence="1">
    <location>
        <begin position="81"/>
        <end position="91"/>
    </location>
</feature>
<dbReference type="NCBIfam" id="NF040558">
    <property type="entry name" value="CAS_Csx18"/>
    <property type="match status" value="1"/>
</dbReference>
<evidence type="ECO:0000313" key="4">
    <source>
        <dbReference type="Proteomes" id="UP001212123"/>
    </source>
</evidence>
<organism evidence="3 4">
    <name type="scientific">Dolichospermum circinale CS-537/01</name>
    <dbReference type="NCBI Taxonomy" id="3021739"/>
    <lineage>
        <taxon>Bacteria</taxon>
        <taxon>Bacillati</taxon>
        <taxon>Cyanobacteriota</taxon>
        <taxon>Cyanophyceae</taxon>
        <taxon>Nostocales</taxon>
        <taxon>Aphanizomenonaceae</taxon>
        <taxon>Dolichospermum</taxon>
        <taxon>Dolichospermum circinale</taxon>
    </lineage>
</organism>
<reference evidence="3 4" key="1">
    <citation type="submission" date="2023-01" db="EMBL/GenBank/DDBJ databases">
        <title>Genomes from the Australian National Cyanobacteria Reference Collection.</title>
        <authorList>
            <person name="Willis A."/>
            <person name="Lee E.M.F."/>
        </authorList>
    </citation>
    <scope>NUCLEOTIDE SEQUENCE [LARGE SCALE GENOMIC DNA]</scope>
    <source>
        <strain evidence="3 4">CS-537/01</strain>
    </source>
</reference>
<evidence type="ECO:0000256" key="2">
    <source>
        <dbReference type="SAM" id="Phobius"/>
    </source>
</evidence>
<protein>
    <submittedName>
        <fullName evidence="3">CRISPR-associated protein Csx18</fullName>
    </submittedName>
</protein>
<accession>A0ABT5A0Y8</accession>
<feature type="region of interest" description="Disordered" evidence="1">
    <location>
        <begin position="70"/>
        <end position="91"/>
    </location>
</feature>
<name>A0ABT5A0Y8_9CYAN</name>
<keyword evidence="4" id="KW-1185">Reference proteome</keyword>
<dbReference type="EMBL" id="JAQMTU010000008">
    <property type="protein sequence ID" value="MDB9485194.1"/>
    <property type="molecule type" value="Genomic_DNA"/>
</dbReference>
<dbReference type="Proteomes" id="UP001212123">
    <property type="component" value="Unassembled WGS sequence"/>
</dbReference>
<comment type="caution">
    <text evidence="3">The sequence shown here is derived from an EMBL/GenBank/DDBJ whole genome shotgun (WGS) entry which is preliminary data.</text>
</comment>
<proteinExistence type="predicted"/>
<dbReference type="GeneID" id="78013426"/>
<keyword evidence="2" id="KW-1133">Transmembrane helix</keyword>
<evidence type="ECO:0000256" key="1">
    <source>
        <dbReference type="SAM" id="MobiDB-lite"/>
    </source>
</evidence>
<dbReference type="RefSeq" id="WP_028090593.1">
    <property type="nucleotide sequence ID" value="NZ_JAQMTU010000008.1"/>
</dbReference>
<keyword evidence="2" id="KW-0472">Membrane</keyword>
<feature type="transmembrane region" description="Helical" evidence="2">
    <location>
        <begin position="21"/>
        <end position="52"/>
    </location>
</feature>
<evidence type="ECO:0000313" key="3">
    <source>
        <dbReference type="EMBL" id="MDB9485194.1"/>
    </source>
</evidence>